<evidence type="ECO:0000313" key="4">
    <source>
        <dbReference type="RefSeq" id="XP_016667519.1"/>
    </source>
</evidence>
<reference evidence="4" key="2">
    <citation type="submission" date="2025-08" db="UniProtKB">
        <authorList>
            <consortium name="RefSeq"/>
        </authorList>
    </citation>
    <scope>IDENTIFICATION</scope>
</reference>
<dbReference type="RefSeq" id="XP_016667519.1">
    <property type="nucleotide sequence ID" value="XM_016812030.1"/>
</dbReference>
<reference evidence="3" key="1">
    <citation type="journal article" date="2020" name="Nat. Genet.">
        <title>Genomic diversifications of five Gossypium allopolyploid species and their impact on cotton improvement.</title>
        <authorList>
            <person name="Chen Z.J."/>
            <person name="Sreedasyam A."/>
            <person name="Ando A."/>
            <person name="Song Q."/>
            <person name="De Santiago L.M."/>
            <person name="Hulse-Kemp A.M."/>
            <person name="Ding M."/>
            <person name="Ye W."/>
            <person name="Kirkbride R.C."/>
            <person name="Jenkins J."/>
            <person name="Plott C."/>
            <person name="Lovell J."/>
            <person name="Lin Y.M."/>
            <person name="Vaughn R."/>
            <person name="Liu B."/>
            <person name="Simpson S."/>
            <person name="Scheffler B.E."/>
            <person name="Wen L."/>
            <person name="Saski C.A."/>
            <person name="Grover C.E."/>
            <person name="Hu G."/>
            <person name="Conover J.L."/>
            <person name="Carlson J.W."/>
            <person name="Shu S."/>
            <person name="Boston L.B."/>
            <person name="Williams M."/>
            <person name="Peterson D.G."/>
            <person name="McGee K."/>
            <person name="Jones D.C."/>
            <person name="Wendel J.F."/>
            <person name="Stelly D.M."/>
            <person name="Grimwood J."/>
            <person name="Schmutz J."/>
        </authorList>
    </citation>
    <scope>NUCLEOTIDE SEQUENCE [LARGE SCALE GENOMIC DNA]</scope>
    <source>
        <strain evidence="3">cv. TM-1</strain>
    </source>
</reference>
<dbReference type="PANTHER" id="PTHR34482">
    <property type="entry name" value="DNA DAMAGE-INDUCIBLE PROTEIN 1-LIKE"/>
    <property type="match status" value="1"/>
</dbReference>
<name>A0A1U8HVZ6_GOSHI</name>
<evidence type="ECO:0000313" key="3">
    <source>
        <dbReference type="Proteomes" id="UP000818029"/>
    </source>
</evidence>
<sequence>MSTKGTRGRGRGRGRGGARAGSSSSGHQPNEKVREEPVSPMDETGSQDQVAGDDALSQAMLRILERVVRLGSSNMERIMDDLGCTLDQKLKGTVSLLRDEAYQWWLTINEGTQADRLTWEVFKTTFQAKYVGASYVDACRREFLNLTQRVKTVAEYEVEFL</sequence>
<dbReference type="KEGG" id="ghi:107887803"/>
<dbReference type="Pfam" id="PF03732">
    <property type="entry name" value="Retrotrans_gag"/>
    <property type="match status" value="1"/>
</dbReference>
<feature type="region of interest" description="Disordered" evidence="1">
    <location>
        <begin position="1"/>
        <end position="51"/>
    </location>
</feature>
<dbReference type="PANTHER" id="PTHR34482:SF36">
    <property type="entry name" value="RETROTRANSPOSON GAG DOMAIN-CONTAINING PROTEIN"/>
    <property type="match status" value="1"/>
</dbReference>
<feature type="compositionally biased region" description="Basic residues" evidence="1">
    <location>
        <begin position="1"/>
        <end position="16"/>
    </location>
</feature>
<dbReference type="Proteomes" id="UP000818029">
    <property type="component" value="Chromosome A03"/>
</dbReference>
<protein>
    <recommendedName>
        <fullName evidence="2">Retrotransposon gag domain-containing protein</fullName>
    </recommendedName>
</protein>
<dbReference type="AlphaFoldDB" id="A0A1U8HVZ6"/>
<dbReference type="PaxDb" id="3635-A0A1U8HVZ6"/>
<evidence type="ECO:0000259" key="2">
    <source>
        <dbReference type="Pfam" id="PF03732"/>
    </source>
</evidence>
<dbReference type="OrthoDB" id="2272416at2759"/>
<accession>A0A1U8HVZ6</accession>
<dbReference type="InterPro" id="IPR005162">
    <property type="entry name" value="Retrotrans_gag_dom"/>
</dbReference>
<keyword evidence="3" id="KW-1185">Reference proteome</keyword>
<gene>
    <name evidence="4" type="primary">LOC107887803</name>
</gene>
<feature type="domain" description="Retrotransposon gag" evidence="2">
    <location>
        <begin position="94"/>
        <end position="160"/>
    </location>
</feature>
<organism evidence="3 4">
    <name type="scientific">Gossypium hirsutum</name>
    <name type="common">Upland cotton</name>
    <name type="synonym">Gossypium mexicanum</name>
    <dbReference type="NCBI Taxonomy" id="3635"/>
    <lineage>
        <taxon>Eukaryota</taxon>
        <taxon>Viridiplantae</taxon>
        <taxon>Streptophyta</taxon>
        <taxon>Embryophyta</taxon>
        <taxon>Tracheophyta</taxon>
        <taxon>Spermatophyta</taxon>
        <taxon>Magnoliopsida</taxon>
        <taxon>eudicotyledons</taxon>
        <taxon>Gunneridae</taxon>
        <taxon>Pentapetalae</taxon>
        <taxon>rosids</taxon>
        <taxon>malvids</taxon>
        <taxon>Malvales</taxon>
        <taxon>Malvaceae</taxon>
        <taxon>Malvoideae</taxon>
        <taxon>Gossypium</taxon>
    </lineage>
</organism>
<proteinExistence type="predicted"/>
<dbReference type="GeneID" id="107887803"/>
<evidence type="ECO:0000256" key="1">
    <source>
        <dbReference type="SAM" id="MobiDB-lite"/>
    </source>
</evidence>